<feature type="transmembrane region" description="Helical" evidence="2">
    <location>
        <begin position="232"/>
        <end position="254"/>
    </location>
</feature>
<evidence type="ECO:0000256" key="2">
    <source>
        <dbReference type="SAM" id="Phobius"/>
    </source>
</evidence>
<organism evidence="4 5">
    <name type="scientific">Pedobacter punctiformis</name>
    <dbReference type="NCBI Taxonomy" id="3004097"/>
    <lineage>
        <taxon>Bacteria</taxon>
        <taxon>Pseudomonadati</taxon>
        <taxon>Bacteroidota</taxon>
        <taxon>Sphingobacteriia</taxon>
        <taxon>Sphingobacteriales</taxon>
        <taxon>Sphingobacteriaceae</taxon>
        <taxon>Pedobacter</taxon>
    </lineage>
</organism>
<dbReference type="PANTHER" id="PTHR34978">
    <property type="entry name" value="POSSIBLE SENSOR-TRANSDUCER PROTEIN BLAR"/>
    <property type="match status" value="1"/>
</dbReference>
<keyword evidence="2" id="KW-1133">Transmembrane helix</keyword>
<sequence length="630" mass="70043">MEFKIVNLLPENWLNALGTTLFHSLWLGVVLALLSGLVMFSTRKSSAATRYNLLTACLSLFVIAIGVVFYNELVTQDTVQSVLNNPKQIGNVTQVINQQVVGGVKTDLQLNLDKIRSIWNTYNYQIVLIWFLIICAKSIQLLVGVNTIYHLRTNKIYAAGRKWDEKLDELAAKLGVNQSVKILQSGIAQVPMAVGHFKPLILIPLGLLNGLSGTEVEAILAHELAHIKRKDYLVNFLQSFIEIVFFFNPAVLWVSKLIKTEREHCCDDLAIACVNDRKNYVKALIFCQEFKQTAPQYAMAITGKRNNLLHRASRMLFDTKSTLNKMEKTILTLALVSVVLCTAAFKNAGQAKTAIKKHISTATTTIENTIVQDTTKKNKSVKNKEASTSGKNQSAEDLEKAISDKVRAMDQQILANDKALQAADKQRVVDDAKYSKNQKRYEEDQKRYAADAAQYARDAAQFAKDAVQYVEDTKRYAKEGRNLPVPPTPPTPVSIPMPENLGTPPPTPATPPTPVTPVMPPAPPSSVTYSITSSPKGEAKVKTSTEHAVKSVSVTNGDGTDYTDEINSELMKDGIISQTTKLSYKLDKDNLIVNGVKQSSGLHKKYKSKYLKRDNHSLMYNYEIDTKNKF</sequence>
<name>A0ABT4LC55_9SPHI</name>
<feature type="transmembrane region" description="Helical" evidence="2">
    <location>
        <begin position="20"/>
        <end position="39"/>
    </location>
</feature>
<protein>
    <submittedName>
        <fullName evidence="4">M56 family metallopeptidase</fullName>
    </submittedName>
</protein>
<dbReference type="Pfam" id="PF05569">
    <property type="entry name" value="Peptidase_M56"/>
    <property type="match status" value="1"/>
</dbReference>
<accession>A0ABT4LC55</accession>
<keyword evidence="2" id="KW-0812">Transmembrane</keyword>
<dbReference type="InterPro" id="IPR008756">
    <property type="entry name" value="Peptidase_M56"/>
</dbReference>
<dbReference type="Proteomes" id="UP001144347">
    <property type="component" value="Unassembled WGS sequence"/>
</dbReference>
<feature type="compositionally biased region" description="Pro residues" evidence="1">
    <location>
        <begin position="503"/>
        <end position="512"/>
    </location>
</feature>
<keyword evidence="5" id="KW-1185">Reference proteome</keyword>
<evidence type="ECO:0000259" key="3">
    <source>
        <dbReference type="Pfam" id="PF05569"/>
    </source>
</evidence>
<proteinExistence type="predicted"/>
<feature type="compositionally biased region" description="Pro residues" evidence="1">
    <location>
        <begin position="484"/>
        <end position="495"/>
    </location>
</feature>
<reference evidence="4" key="1">
    <citation type="submission" date="2022-12" db="EMBL/GenBank/DDBJ databases">
        <title>Genome sequence of HCMS5-2.</title>
        <authorList>
            <person name="Woo H."/>
        </authorList>
    </citation>
    <scope>NUCLEOTIDE SEQUENCE</scope>
    <source>
        <strain evidence="4">HCMS5-2</strain>
    </source>
</reference>
<dbReference type="PANTHER" id="PTHR34978:SF3">
    <property type="entry name" value="SLR0241 PROTEIN"/>
    <property type="match status" value="1"/>
</dbReference>
<feature type="transmembrane region" description="Helical" evidence="2">
    <location>
        <begin position="51"/>
        <end position="70"/>
    </location>
</feature>
<dbReference type="CDD" id="cd07341">
    <property type="entry name" value="M56_BlaR1_MecR1_like"/>
    <property type="match status" value="1"/>
</dbReference>
<dbReference type="Gene3D" id="3.30.2010.10">
    <property type="entry name" value="Metalloproteases ('zincins'), catalytic domain"/>
    <property type="match status" value="1"/>
</dbReference>
<feature type="compositionally biased region" description="Polar residues" evidence="1">
    <location>
        <begin position="386"/>
        <end position="395"/>
    </location>
</feature>
<dbReference type="RefSeq" id="WP_269427781.1">
    <property type="nucleotide sequence ID" value="NZ_JAPWGM010000003.1"/>
</dbReference>
<feature type="domain" description="Peptidase M56" evidence="3">
    <location>
        <begin position="20"/>
        <end position="311"/>
    </location>
</feature>
<feature type="transmembrane region" description="Helical" evidence="2">
    <location>
        <begin position="122"/>
        <end position="145"/>
    </location>
</feature>
<dbReference type="InterPro" id="IPR052173">
    <property type="entry name" value="Beta-lactam_resp_regulator"/>
</dbReference>
<evidence type="ECO:0000256" key="1">
    <source>
        <dbReference type="SAM" id="MobiDB-lite"/>
    </source>
</evidence>
<gene>
    <name evidence="4" type="ORF">O0955_12015</name>
</gene>
<evidence type="ECO:0000313" key="5">
    <source>
        <dbReference type="Proteomes" id="UP001144347"/>
    </source>
</evidence>
<feature type="region of interest" description="Disordered" evidence="1">
    <location>
        <begin position="479"/>
        <end position="512"/>
    </location>
</feature>
<comment type="caution">
    <text evidence="4">The sequence shown here is derived from an EMBL/GenBank/DDBJ whole genome shotgun (WGS) entry which is preliminary data.</text>
</comment>
<evidence type="ECO:0000313" key="4">
    <source>
        <dbReference type="EMBL" id="MCZ4244728.1"/>
    </source>
</evidence>
<keyword evidence="2" id="KW-0472">Membrane</keyword>
<dbReference type="EMBL" id="JAPWGM010000003">
    <property type="protein sequence ID" value="MCZ4244728.1"/>
    <property type="molecule type" value="Genomic_DNA"/>
</dbReference>
<feature type="region of interest" description="Disordered" evidence="1">
    <location>
        <begin position="375"/>
        <end position="397"/>
    </location>
</feature>